<accession>A0A0V0GRN2</accession>
<keyword evidence="1" id="KW-0472">Membrane</keyword>
<feature type="transmembrane region" description="Helical" evidence="1">
    <location>
        <begin position="12"/>
        <end position="33"/>
    </location>
</feature>
<evidence type="ECO:0000313" key="2">
    <source>
        <dbReference type="EMBL" id="JAP10313.1"/>
    </source>
</evidence>
<keyword evidence="1" id="KW-1133">Transmembrane helix</keyword>
<name>A0A0V0GRN2_SOLCH</name>
<sequence>MVLHPNKRLNNTQMYLAGYLCIYLVAYVINFFLSCFKVDVFWFLNNQPFGFVPEYCHFFPFTSGK</sequence>
<dbReference type="PROSITE" id="PS51257">
    <property type="entry name" value="PROKAR_LIPOPROTEIN"/>
    <property type="match status" value="1"/>
</dbReference>
<dbReference type="EMBL" id="GEDG01033333">
    <property type="protein sequence ID" value="JAP10313.1"/>
    <property type="molecule type" value="Transcribed_RNA"/>
</dbReference>
<organism evidence="2">
    <name type="scientific">Solanum chacoense</name>
    <name type="common">Chaco potato</name>
    <dbReference type="NCBI Taxonomy" id="4108"/>
    <lineage>
        <taxon>Eukaryota</taxon>
        <taxon>Viridiplantae</taxon>
        <taxon>Streptophyta</taxon>
        <taxon>Embryophyta</taxon>
        <taxon>Tracheophyta</taxon>
        <taxon>Spermatophyta</taxon>
        <taxon>Magnoliopsida</taxon>
        <taxon>eudicotyledons</taxon>
        <taxon>Gunneridae</taxon>
        <taxon>Pentapetalae</taxon>
        <taxon>asterids</taxon>
        <taxon>lamiids</taxon>
        <taxon>Solanales</taxon>
        <taxon>Solanaceae</taxon>
        <taxon>Solanoideae</taxon>
        <taxon>Solaneae</taxon>
        <taxon>Solanum</taxon>
    </lineage>
</organism>
<dbReference type="AlphaFoldDB" id="A0A0V0GRN2"/>
<proteinExistence type="predicted"/>
<evidence type="ECO:0000256" key="1">
    <source>
        <dbReference type="SAM" id="Phobius"/>
    </source>
</evidence>
<protein>
    <submittedName>
        <fullName evidence="2">Putative ovule protein</fullName>
    </submittedName>
</protein>
<keyword evidence="1" id="KW-0812">Transmembrane</keyword>
<reference evidence="2" key="1">
    <citation type="submission" date="2015-12" db="EMBL/GenBank/DDBJ databases">
        <title>Gene expression during late stages of embryo sac development: a critical building block for successful pollen-pistil interactions.</title>
        <authorList>
            <person name="Liu Y."/>
            <person name="Joly V."/>
            <person name="Sabar M."/>
            <person name="Matton D.P."/>
        </authorList>
    </citation>
    <scope>NUCLEOTIDE SEQUENCE</scope>
</reference>